<name>A0AAV9FIA1_ACOCL</name>
<dbReference type="GO" id="GO:0005737">
    <property type="term" value="C:cytoplasm"/>
    <property type="evidence" value="ECO:0007669"/>
    <property type="project" value="UniProtKB-SubCell"/>
</dbReference>
<dbReference type="GO" id="GO:0032259">
    <property type="term" value="P:methylation"/>
    <property type="evidence" value="ECO:0007669"/>
    <property type="project" value="UniProtKB-KW"/>
</dbReference>
<dbReference type="EMBL" id="JAUJYO010000001">
    <property type="protein sequence ID" value="KAK1325482.1"/>
    <property type="molecule type" value="Genomic_DNA"/>
</dbReference>
<dbReference type="InterPro" id="IPR029063">
    <property type="entry name" value="SAM-dependent_MTases_sf"/>
</dbReference>
<keyword evidence="5" id="KW-0963">Cytoplasm</keyword>
<reference evidence="9" key="2">
    <citation type="submission" date="2023-06" db="EMBL/GenBank/DDBJ databases">
        <authorList>
            <person name="Ma L."/>
            <person name="Liu K.-W."/>
            <person name="Li Z."/>
            <person name="Hsiao Y.-Y."/>
            <person name="Qi Y."/>
            <person name="Fu T."/>
            <person name="Tang G."/>
            <person name="Zhang D."/>
            <person name="Sun W.-H."/>
            <person name="Liu D.-K."/>
            <person name="Li Y."/>
            <person name="Chen G.-Z."/>
            <person name="Liu X.-D."/>
            <person name="Liao X.-Y."/>
            <person name="Jiang Y.-T."/>
            <person name="Yu X."/>
            <person name="Hao Y."/>
            <person name="Huang J."/>
            <person name="Zhao X.-W."/>
            <person name="Ke S."/>
            <person name="Chen Y.-Y."/>
            <person name="Wu W.-L."/>
            <person name="Hsu J.-L."/>
            <person name="Lin Y.-F."/>
            <person name="Huang M.-D."/>
            <person name="Li C.-Y."/>
            <person name="Huang L."/>
            <person name="Wang Z.-W."/>
            <person name="Zhao X."/>
            <person name="Zhong W.-Y."/>
            <person name="Peng D.-H."/>
            <person name="Ahmad S."/>
            <person name="Lan S."/>
            <person name="Zhang J.-S."/>
            <person name="Tsai W.-C."/>
            <person name="Van De Peer Y."/>
            <person name="Liu Z.-J."/>
        </authorList>
    </citation>
    <scope>NUCLEOTIDE SEQUENCE</scope>
    <source>
        <strain evidence="9">CP</strain>
        <tissue evidence="9">Leaves</tissue>
    </source>
</reference>
<dbReference type="GO" id="GO:0005634">
    <property type="term" value="C:nucleus"/>
    <property type="evidence" value="ECO:0007669"/>
    <property type="project" value="UniProtKB-SubCell"/>
</dbReference>
<evidence type="ECO:0000256" key="6">
    <source>
        <dbReference type="ARBA" id="ARBA00022603"/>
    </source>
</evidence>
<accession>A0AAV9FIA1</accession>
<dbReference type="InterPro" id="IPR019410">
    <property type="entry name" value="Methyltransf_16"/>
</dbReference>
<dbReference type="EC" id="2.1.1.60" evidence="3"/>
<keyword evidence="7" id="KW-0808">Transferase</keyword>
<keyword evidence="10" id="KW-1185">Reference proteome</keyword>
<evidence type="ECO:0000256" key="7">
    <source>
        <dbReference type="ARBA" id="ARBA00022679"/>
    </source>
</evidence>
<evidence type="ECO:0000256" key="4">
    <source>
        <dbReference type="ARBA" id="ARBA00020594"/>
    </source>
</evidence>
<dbReference type="GO" id="GO:0018025">
    <property type="term" value="F:calmodulin-lysine N-methyltransferase activity"/>
    <property type="evidence" value="ECO:0007669"/>
    <property type="project" value="UniProtKB-EC"/>
</dbReference>
<dbReference type="Gene3D" id="3.40.50.150">
    <property type="entry name" value="Vaccinia Virus protein VP39"/>
    <property type="match status" value="1"/>
</dbReference>
<reference evidence="9" key="1">
    <citation type="journal article" date="2023" name="Nat. Commun.">
        <title>Diploid and tetraploid genomes of Acorus and the evolution of monocots.</title>
        <authorList>
            <person name="Ma L."/>
            <person name="Liu K.W."/>
            <person name="Li Z."/>
            <person name="Hsiao Y.Y."/>
            <person name="Qi Y."/>
            <person name="Fu T."/>
            <person name="Tang G.D."/>
            <person name="Zhang D."/>
            <person name="Sun W.H."/>
            <person name="Liu D.K."/>
            <person name="Li Y."/>
            <person name="Chen G.Z."/>
            <person name="Liu X.D."/>
            <person name="Liao X.Y."/>
            <person name="Jiang Y.T."/>
            <person name="Yu X."/>
            <person name="Hao Y."/>
            <person name="Huang J."/>
            <person name="Zhao X.W."/>
            <person name="Ke S."/>
            <person name="Chen Y.Y."/>
            <person name="Wu W.L."/>
            <person name="Hsu J.L."/>
            <person name="Lin Y.F."/>
            <person name="Huang M.D."/>
            <person name="Li C.Y."/>
            <person name="Huang L."/>
            <person name="Wang Z.W."/>
            <person name="Zhao X."/>
            <person name="Zhong W.Y."/>
            <person name="Peng D.H."/>
            <person name="Ahmad S."/>
            <person name="Lan S."/>
            <person name="Zhang J.S."/>
            <person name="Tsai W.C."/>
            <person name="Van de Peer Y."/>
            <person name="Liu Z.J."/>
        </authorList>
    </citation>
    <scope>NUCLEOTIDE SEQUENCE</scope>
    <source>
        <strain evidence="9">CP</strain>
    </source>
</reference>
<evidence type="ECO:0000313" key="10">
    <source>
        <dbReference type="Proteomes" id="UP001180020"/>
    </source>
</evidence>
<evidence type="ECO:0000256" key="8">
    <source>
        <dbReference type="ARBA" id="ARBA00023242"/>
    </source>
</evidence>
<dbReference type="SUPFAM" id="SSF53335">
    <property type="entry name" value="S-adenosyl-L-methionine-dependent methyltransferases"/>
    <property type="match status" value="1"/>
</dbReference>
<proteinExistence type="predicted"/>
<evidence type="ECO:0000256" key="2">
    <source>
        <dbReference type="ARBA" id="ARBA00004496"/>
    </source>
</evidence>
<gene>
    <name evidence="9" type="ORF">QJS10_CPA01g00406</name>
</gene>
<evidence type="ECO:0000256" key="3">
    <source>
        <dbReference type="ARBA" id="ARBA00011914"/>
    </source>
</evidence>
<sequence length="317" mass="35653">MEKGSSSPPSNASLRWAILRQAFLSPPPLPSNTDEPSQIDALERISRKSGGGFNLIPHRLLNGHFSERSSGDESRDVFVQYSLPVGRALDLTLIQRIDNCIDLNDFEISSRYDIDSTGLVCCWPSEDVLAYFCLTNSELFRGKRVLELGSGYGLAGLAIAACTDAQKVVISDGNPEVINYVQRSIDFNAGVFRETEVKSMSLHWNQEQPSDVQNTFDIIVASDCTFFKKFHKRLALTVKSLLKYSETSEAIFLSPRRGDSLEKFIKEIEANNLHLSVIENYNVDIWNLHLKFLNGGDTSWPNYDMDHCYPLLVKISF</sequence>
<comment type="caution">
    <text evidence="9">The sequence shown here is derived from an EMBL/GenBank/DDBJ whole genome shotgun (WGS) entry which is preliminary data.</text>
</comment>
<dbReference type="PANTHER" id="PTHR13539:SF3">
    <property type="entry name" value="CALMODULIN-LYSINE N-METHYLTRANSFERASE"/>
    <property type="match status" value="1"/>
</dbReference>
<dbReference type="InterPro" id="IPR025800">
    <property type="entry name" value="CaM-Lys-N-MeTrfase"/>
</dbReference>
<evidence type="ECO:0000256" key="5">
    <source>
        <dbReference type="ARBA" id="ARBA00022490"/>
    </source>
</evidence>
<dbReference type="AlphaFoldDB" id="A0AAV9FIA1"/>
<dbReference type="PANTHER" id="PTHR13539">
    <property type="entry name" value="CALMODULIN-LYSINE N-METHYLTRANSFERASE"/>
    <property type="match status" value="1"/>
</dbReference>
<evidence type="ECO:0000313" key="9">
    <source>
        <dbReference type="EMBL" id="KAK1325482.1"/>
    </source>
</evidence>
<dbReference type="Pfam" id="PF10294">
    <property type="entry name" value="Methyltransf_16"/>
    <property type="match status" value="1"/>
</dbReference>
<keyword evidence="6" id="KW-0489">Methyltransferase</keyword>
<protein>
    <recommendedName>
        <fullName evidence="4">Calmodulin-lysine N-methyltransferase</fullName>
        <ecNumber evidence="3">2.1.1.60</ecNumber>
    </recommendedName>
</protein>
<dbReference type="Proteomes" id="UP001180020">
    <property type="component" value="Unassembled WGS sequence"/>
</dbReference>
<comment type="subcellular location">
    <subcellularLocation>
        <location evidence="2">Cytoplasm</location>
    </subcellularLocation>
    <subcellularLocation>
        <location evidence="1">Nucleus</location>
    </subcellularLocation>
</comment>
<keyword evidence="8" id="KW-0539">Nucleus</keyword>
<evidence type="ECO:0000256" key="1">
    <source>
        <dbReference type="ARBA" id="ARBA00004123"/>
    </source>
</evidence>
<dbReference type="CDD" id="cd02440">
    <property type="entry name" value="AdoMet_MTases"/>
    <property type="match status" value="1"/>
</dbReference>
<organism evidence="9 10">
    <name type="scientific">Acorus calamus</name>
    <name type="common">Sweet flag</name>
    <dbReference type="NCBI Taxonomy" id="4465"/>
    <lineage>
        <taxon>Eukaryota</taxon>
        <taxon>Viridiplantae</taxon>
        <taxon>Streptophyta</taxon>
        <taxon>Embryophyta</taxon>
        <taxon>Tracheophyta</taxon>
        <taxon>Spermatophyta</taxon>
        <taxon>Magnoliopsida</taxon>
        <taxon>Liliopsida</taxon>
        <taxon>Acoraceae</taxon>
        <taxon>Acorus</taxon>
    </lineage>
</organism>